<protein>
    <recommendedName>
        <fullName evidence="3">Protein CcmA, bactofilin family</fullName>
    </recommendedName>
</protein>
<dbReference type="OrthoDB" id="4537824at2"/>
<gene>
    <name evidence="1" type="ORF">SAMN04244553_0489</name>
</gene>
<evidence type="ECO:0000313" key="1">
    <source>
        <dbReference type="EMBL" id="SNY75413.1"/>
    </source>
</evidence>
<keyword evidence="2" id="KW-1185">Reference proteome</keyword>
<sequence length="201" mass="21564">MADESIESLSATGRVEQAREADLEKILDEDIRACLDDDTKVHRGDLRIDGDLGIDSGALIVIGNLSATGSVATDETGSLIVTGSLECRHLYLEGNLEIQGNATMRGVVYGFYEAGISGVCGTTKAKVGLIGNHCWECQNEEYEVGGTFSNFHAGSFTGDPEALRQVVGERAFQGLGMLLGLSQEEPNERNSAWGLSLFRDM</sequence>
<evidence type="ECO:0000313" key="2">
    <source>
        <dbReference type="Proteomes" id="UP000219565"/>
    </source>
</evidence>
<dbReference type="Proteomes" id="UP000219565">
    <property type="component" value="Unassembled WGS sequence"/>
</dbReference>
<evidence type="ECO:0008006" key="3">
    <source>
        <dbReference type="Google" id="ProtNLM"/>
    </source>
</evidence>
<organism evidence="1 2">
    <name type="scientific">Nocardia amikacinitolerans</name>
    <dbReference type="NCBI Taxonomy" id="756689"/>
    <lineage>
        <taxon>Bacteria</taxon>
        <taxon>Bacillati</taxon>
        <taxon>Actinomycetota</taxon>
        <taxon>Actinomycetes</taxon>
        <taxon>Mycobacteriales</taxon>
        <taxon>Nocardiaceae</taxon>
        <taxon>Nocardia</taxon>
    </lineage>
</organism>
<name>A0A285KT47_9NOCA</name>
<dbReference type="EMBL" id="OBEG01000001">
    <property type="protein sequence ID" value="SNY75413.1"/>
    <property type="molecule type" value="Genomic_DNA"/>
</dbReference>
<accession>A0A285KT47</accession>
<dbReference type="AlphaFoldDB" id="A0A285KT47"/>
<dbReference type="RefSeq" id="WP_097243460.1">
    <property type="nucleotide sequence ID" value="NZ_JAMTCV010000002.1"/>
</dbReference>
<reference evidence="1 2" key="1">
    <citation type="submission" date="2017-09" db="EMBL/GenBank/DDBJ databases">
        <authorList>
            <person name="Ehlers B."/>
            <person name="Leendertz F.H."/>
        </authorList>
    </citation>
    <scope>NUCLEOTIDE SEQUENCE [LARGE SCALE GENOMIC DNA]</scope>
    <source>
        <strain evidence="1 2">DSM 45537</strain>
    </source>
</reference>
<proteinExistence type="predicted"/>